<dbReference type="Proteomes" id="UP000326396">
    <property type="component" value="Linkage Group LG14"/>
</dbReference>
<dbReference type="AlphaFoldDB" id="A0A5N6P822"/>
<reference evidence="2 3" key="1">
    <citation type="submission" date="2019-05" db="EMBL/GenBank/DDBJ databases">
        <title>Mikania micrantha, genome provides insights into the molecular mechanism of rapid growth.</title>
        <authorList>
            <person name="Liu B."/>
        </authorList>
    </citation>
    <scope>NUCLEOTIDE SEQUENCE [LARGE SCALE GENOMIC DNA]</scope>
    <source>
        <strain evidence="2">NLD-2019</strain>
        <tissue evidence="2">Leaf</tissue>
    </source>
</reference>
<feature type="compositionally biased region" description="Basic and acidic residues" evidence="1">
    <location>
        <begin position="93"/>
        <end position="111"/>
    </location>
</feature>
<evidence type="ECO:0000256" key="1">
    <source>
        <dbReference type="SAM" id="MobiDB-lite"/>
    </source>
</evidence>
<feature type="compositionally biased region" description="Polar residues" evidence="1">
    <location>
        <begin position="136"/>
        <end position="149"/>
    </location>
</feature>
<keyword evidence="3" id="KW-1185">Reference proteome</keyword>
<evidence type="ECO:0000313" key="2">
    <source>
        <dbReference type="EMBL" id="KAD5960953.1"/>
    </source>
</evidence>
<name>A0A5N6P822_9ASTR</name>
<evidence type="ECO:0008006" key="4">
    <source>
        <dbReference type="Google" id="ProtNLM"/>
    </source>
</evidence>
<gene>
    <name evidence="2" type="ORF">E3N88_12426</name>
</gene>
<proteinExistence type="predicted"/>
<dbReference type="OrthoDB" id="1694816at2759"/>
<dbReference type="EMBL" id="SZYD01000006">
    <property type="protein sequence ID" value="KAD5960953.1"/>
    <property type="molecule type" value="Genomic_DNA"/>
</dbReference>
<accession>A0A5N6P822</accession>
<sequence length="261" mass="28903">MPQIPLMFHPYVSHVENVMSDGNCGFRSMAHDLGCGIWKPDIFSFTDIFIVVATYDQCILVWKNHEDRSCEINAMRIAAHIPGIGFRFSLQRARDGDAQQKRPEWREEGGSRRPAMVHRSQPHKRRQATVRKGMTGVSTVPVSSLPQSRQDPDNDAASGGDDGDDVVWLYQDGFLVRTPERGVSPRLSPQTESDMATGRFVIGWNSILRAFGTGSSCDMGDLCRIRPSVTPIPLKSQPTEMKPPGGGALFPLFPVKPLDPA</sequence>
<organism evidence="2 3">
    <name type="scientific">Mikania micrantha</name>
    <name type="common">bitter vine</name>
    <dbReference type="NCBI Taxonomy" id="192012"/>
    <lineage>
        <taxon>Eukaryota</taxon>
        <taxon>Viridiplantae</taxon>
        <taxon>Streptophyta</taxon>
        <taxon>Embryophyta</taxon>
        <taxon>Tracheophyta</taxon>
        <taxon>Spermatophyta</taxon>
        <taxon>Magnoliopsida</taxon>
        <taxon>eudicotyledons</taxon>
        <taxon>Gunneridae</taxon>
        <taxon>Pentapetalae</taxon>
        <taxon>asterids</taxon>
        <taxon>campanulids</taxon>
        <taxon>Asterales</taxon>
        <taxon>Asteraceae</taxon>
        <taxon>Asteroideae</taxon>
        <taxon>Heliantheae alliance</taxon>
        <taxon>Eupatorieae</taxon>
        <taxon>Mikania</taxon>
    </lineage>
</organism>
<feature type="compositionally biased region" description="Basic residues" evidence="1">
    <location>
        <begin position="120"/>
        <end position="129"/>
    </location>
</feature>
<comment type="caution">
    <text evidence="2">The sequence shown here is derived from an EMBL/GenBank/DDBJ whole genome shotgun (WGS) entry which is preliminary data.</text>
</comment>
<feature type="region of interest" description="Disordered" evidence="1">
    <location>
        <begin position="93"/>
        <end position="164"/>
    </location>
</feature>
<evidence type="ECO:0000313" key="3">
    <source>
        <dbReference type="Proteomes" id="UP000326396"/>
    </source>
</evidence>
<protein>
    <recommendedName>
        <fullName evidence="4">OTU domain-containing protein</fullName>
    </recommendedName>
</protein>